<organism evidence="3 4">
    <name type="scientific">Polystyrenella longa</name>
    <dbReference type="NCBI Taxonomy" id="2528007"/>
    <lineage>
        <taxon>Bacteria</taxon>
        <taxon>Pseudomonadati</taxon>
        <taxon>Planctomycetota</taxon>
        <taxon>Planctomycetia</taxon>
        <taxon>Planctomycetales</taxon>
        <taxon>Planctomycetaceae</taxon>
        <taxon>Polystyrenella</taxon>
    </lineage>
</organism>
<dbReference type="PROSITE" id="PS50975">
    <property type="entry name" value="ATP_GRASP"/>
    <property type="match status" value="1"/>
</dbReference>
<dbReference type="GO" id="GO:0046872">
    <property type="term" value="F:metal ion binding"/>
    <property type="evidence" value="ECO:0007669"/>
    <property type="project" value="InterPro"/>
</dbReference>
<keyword evidence="1" id="KW-0547">Nucleotide-binding</keyword>
<dbReference type="Gene3D" id="3.30.470.20">
    <property type="entry name" value="ATP-grasp fold, B domain"/>
    <property type="match status" value="1"/>
</dbReference>
<dbReference type="PANTHER" id="PTHR21621">
    <property type="entry name" value="RIBOSOMAL PROTEIN S6 MODIFICATION PROTEIN"/>
    <property type="match status" value="1"/>
</dbReference>
<dbReference type="KEGG" id="plon:Pla110_07530"/>
<dbReference type="AlphaFoldDB" id="A0A518CIJ6"/>
<dbReference type="GO" id="GO:0005737">
    <property type="term" value="C:cytoplasm"/>
    <property type="evidence" value="ECO:0007669"/>
    <property type="project" value="TreeGrafter"/>
</dbReference>
<evidence type="ECO:0000256" key="1">
    <source>
        <dbReference type="PROSITE-ProRule" id="PRU00409"/>
    </source>
</evidence>
<dbReference type="RefSeq" id="WP_144993361.1">
    <property type="nucleotide sequence ID" value="NZ_CP036281.1"/>
</dbReference>
<dbReference type="InterPro" id="IPR003806">
    <property type="entry name" value="ATP-grasp_PylC-type"/>
</dbReference>
<evidence type="ECO:0000259" key="2">
    <source>
        <dbReference type="PROSITE" id="PS50975"/>
    </source>
</evidence>
<dbReference type="Gene3D" id="3.40.50.11770">
    <property type="match status" value="1"/>
</dbReference>
<dbReference type="GO" id="GO:0009432">
    <property type="term" value="P:SOS response"/>
    <property type="evidence" value="ECO:0007669"/>
    <property type="project" value="TreeGrafter"/>
</dbReference>
<evidence type="ECO:0000313" key="3">
    <source>
        <dbReference type="EMBL" id="QDU79049.1"/>
    </source>
</evidence>
<dbReference type="OrthoDB" id="271331at2"/>
<dbReference type="InterPro" id="IPR040803">
    <property type="entry name" value="MfnD_preATP-grasp"/>
</dbReference>
<dbReference type="Pfam" id="PF02655">
    <property type="entry name" value="ATP-grasp_3"/>
    <property type="match status" value="1"/>
</dbReference>
<protein>
    <submittedName>
        <fullName evidence="3">Carbamoyl phosphate synthase-like protein</fullName>
    </submittedName>
</protein>
<accession>A0A518CIJ6</accession>
<feature type="domain" description="ATP-grasp" evidence="2">
    <location>
        <begin position="135"/>
        <end position="327"/>
    </location>
</feature>
<keyword evidence="4" id="KW-1185">Reference proteome</keyword>
<gene>
    <name evidence="3" type="ORF">Pla110_07530</name>
</gene>
<dbReference type="GO" id="GO:0018169">
    <property type="term" value="F:ribosomal S6-glutamic acid ligase activity"/>
    <property type="evidence" value="ECO:0007669"/>
    <property type="project" value="TreeGrafter"/>
</dbReference>
<dbReference type="GO" id="GO:0005524">
    <property type="term" value="F:ATP binding"/>
    <property type="evidence" value="ECO:0007669"/>
    <property type="project" value="UniProtKB-UniRule"/>
</dbReference>
<proteinExistence type="predicted"/>
<dbReference type="SUPFAM" id="SSF56059">
    <property type="entry name" value="Glutathione synthetase ATP-binding domain-like"/>
    <property type="match status" value="1"/>
</dbReference>
<evidence type="ECO:0000313" key="4">
    <source>
        <dbReference type="Proteomes" id="UP000317178"/>
    </source>
</evidence>
<dbReference type="EMBL" id="CP036281">
    <property type="protein sequence ID" value="QDU79049.1"/>
    <property type="molecule type" value="Genomic_DNA"/>
</dbReference>
<sequence>MKIFITEYFTSGQCPGITAENSLFREGWGMLAAFLEDAAKRTPPGAPAIQCLTLLGAEPLTPLPPDVEVYYAAQPEQAHEQFLALASSCDWTLVIAPETEGILLQQYDRVLAVGSRWLGCDRNAIEICSDKLAMAQLWDSLNLPTPSTQLLTEMPNLDSAHSIEFPIVLKPRDGAGGDQTWKIEHATEFQRFLQYATPEERQLYLVQPFVSGQPCSLGVLSLEDEDHLFPIGQQNIRWENGFHYGGGEMPVQLPTEVSSLLKDYVGQIRQALPGLAGYWGLDFIWDTENRDSPLSLIEINPRLTTSYLGYRQLTALNLAQYWIQDCHGIESETKQIDWQSELVSFSTER</sequence>
<dbReference type="Proteomes" id="UP000317178">
    <property type="component" value="Chromosome"/>
</dbReference>
<reference evidence="3 4" key="1">
    <citation type="submission" date="2019-02" db="EMBL/GenBank/DDBJ databases">
        <title>Deep-cultivation of Planctomycetes and their phenomic and genomic characterization uncovers novel biology.</title>
        <authorList>
            <person name="Wiegand S."/>
            <person name="Jogler M."/>
            <person name="Boedeker C."/>
            <person name="Pinto D."/>
            <person name="Vollmers J."/>
            <person name="Rivas-Marin E."/>
            <person name="Kohn T."/>
            <person name="Peeters S.H."/>
            <person name="Heuer A."/>
            <person name="Rast P."/>
            <person name="Oberbeckmann S."/>
            <person name="Bunk B."/>
            <person name="Jeske O."/>
            <person name="Meyerdierks A."/>
            <person name="Storesund J.E."/>
            <person name="Kallscheuer N."/>
            <person name="Luecker S."/>
            <person name="Lage O.M."/>
            <person name="Pohl T."/>
            <person name="Merkel B.J."/>
            <person name="Hornburger P."/>
            <person name="Mueller R.-W."/>
            <person name="Bruemmer F."/>
            <person name="Labrenz M."/>
            <person name="Spormann A.M."/>
            <person name="Op den Camp H."/>
            <person name="Overmann J."/>
            <person name="Amann R."/>
            <person name="Jetten M.S.M."/>
            <person name="Mascher T."/>
            <person name="Medema M.H."/>
            <person name="Devos D.P."/>
            <person name="Kaster A.-K."/>
            <person name="Ovreas L."/>
            <person name="Rohde M."/>
            <person name="Galperin M.Y."/>
            <person name="Jogler C."/>
        </authorList>
    </citation>
    <scope>NUCLEOTIDE SEQUENCE [LARGE SCALE GENOMIC DNA]</scope>
    <source>
        <strain evidence="3 4">Pla110</strain>
    </source>
</reference>
<keyword evidence="1" id="KW-0067">ATP-binding</keyword>
<dbReference type="PANTHER" id="PTHR21621:SF0">
    <property type="entry name" value="BETA-CITRYLGLUTAMATE SYNTHASE B-RELATED"/>
    <property type="match status" value="1"/>
</dbReference>
<dbReference type="Pfam" id="PF18301">
    <property type="entry name" value="preATP-grasp_3"/>
    <property type="match status" value="1"/>
</dbReference>
<dbReference type="InterPro" id="IPR011761">
    <property type="entry name" value="ATP-grasp"/>
</dbReference>
<name>A0A518CIJ6_9PLAN</name>